<evidence type="ECO:0000313" key="3">
    <source>
        <dbReference type="EMBL" id="MBD3870007.1"/>
    </source>
</evidence>
<dbReference type="AlphaFoldDB" id="A0A8J6Y4I4"/>
<dbReference type="InterPro" id="IPR017938">
    <property type="entry name" value="Riboflavin_synthase-like_b-brl"/>
</dbReference>
<dbReference type="Pfam" id="PF10418">
    <property type="entry name" value="DHODB_Fe-S_bind"/>
    <property type="match status" value="1"/>
</dbReference>
<evidence type="ECO:0000256" key="1">
    <source>
        <dbReference type="PIRSR" id="PIRSR006816-2"/>
    </source>
</evidence>
<feature type="binding site" evidence="1">
    <location>
        <position position="265"/>
    </location>
    <ligand>
        <name>[2Fe-2S] cluster</name>
        <dbReference type="ChEBI" id="CHEBI:190135"/>
    </ligand>
</feature>
<dbReference type="InterPro" id="IPR001433">
    <property type="entry name" value="OxRdtase_FAD/NAD-bd"/>
</dbReference>
<evidence type="ECO:0000313" key="4">
    <source>
        <dbReference type="Proteomes" id="UP000598633"/>
    </source>
</evidence>
<dbReference type="GO" id="GO:0051537">
    <property type="term" value="F:2 iron, 2 sulfur cluster binding"/>
    <property type="evidence" value="ECO:0007669"/>
    <property type="project" value="UniProtKB-KW"/>
</dbReference>
<dbReference type="PRINTS" id="PR00410">
    <property type="entry name" value="PHEHYDRXLASE"/>
</dbReference>
<organism evidence="3 4">
    <name type="scientific">Candidatus Sulfomarinibacter kjeldsenii</name>
    <dbReference type="NCBI Taxonomy" id="2885994"/>
    <lineage>
        <taxon>Bacteria</taxon>
        <taxon>Pseudomonadati</taxon>
        <taxon>Acidobacteriota</taxon>
        <taxon>Thermoanaerobaculia</taxon>
        <taxon>Thermoanaerobaculales</taxon>
        <taxon>Candidatus Sulfomarinibacteraceae</taxon>
        <taxon>Candidatus Sulfomarinibacter</taxon>
    </lineage>
</organism>
<dbReference type="GO" id="GO:0050660">
    <property type="term" value="F:flavin adenine dinucleotide binding"/>
    <property type="evidence" value="ECO:0007669"/>
    <property type="project" value="InterPro"/>
</dbReference>
<dbReference type="CDD" id="cd06221">
    <property type="entry name" value="sulfite_reductase_like"/>
    <property type="match status" value="1"/>
</dbReference>
<keyword evidence="1" id="KW-0479">Metal-binding</keyword>
<dbReference type="Pfam" id="PF00175">
    <property type="entry name" value="NAD_binding_1"/>
    <property type="match status" value="1"/>
</dbReference>
<dbReference type="PROSITE" id="PS51384">
    <property type="entry name" value="FAD_FR"/>
    <property type="match status" value="1"/>
</dbReference>
<gene>
    <name evidence="3" type="ORF">IFJ97_01445</name>
</gene>
<dbReference type="Gene3D" id="3.40.50.80">
    <property type="entry name" value="Nucleotide-binding domain of ferredoxin-NADP reductase (FNR) module"/>
    <property type="match status" value="1"/>
</dbReference>
<dbReference type="GO" id="GO:0016491">
    <property type="term" value="F:oxidoreductase activity"/>
    <property type="evidence" value="ECO:0007669"/>
    <property type="project" value="InterPro"/>
</dbReference>
<dbReference type="PIRSF" id="PIRSF006816">
    <property type="entry name" value="Cyc3_hyd_g"/>
    <property type="match status" value="1"/>
</dbReference>
<comment type="cofactor">
    <cofactor evidence="1">
        <name>[2Fe-2S] cluster</name>
        <dbReference type="ChEBI" id="CHEBI:190135"/>
    </cofactor>
    <text evidence="1">Binds 1 [2Fe-2S] cluster per subunit.</text>
</comment>
<feature type="binding site" evidence="1">
    <location>
        <position position="262"/>
    </location>
    <ligand>
        <name>[2Fe-2S] cluster</name>
        <dbReference type="ChEBI" id="CHEBI:190135"/>
    </ligand>
</feature>
<dbReference type="Proteomes" id="UP000598633">
    <property type="component" value="Unassembled WGS sequence"/>
</dbReference>
<dbReference type="PANTHER" id="PTHR43513">
    <property type="entry name" value="DIHYDROOROTATE DEHYDROGENASE B (NAD(+)), ELECTRON TRANSFER SUBUNIT"/>
    <property type="match status" value="1"/>
</dbReference>
<dbReference type="Gene3D" id="2.40.30.10">
    <property type="entry name" value="Translation factors"/>
    <property type="match status" value="1"/>
</dbReference>
<sequence length="291" mass="31502">MPLAEAVPNPYQPSLVRIHDFLDETPDVRTLRLQFVDDNEAGGFAGWEPGQFGQFTVFGAGESVFALANAPWRPNGDRASAPTIECTFRMVGKVTSALRAMSKGQVIGFRGPYGNHFPVDDWKGKDLVFIGGGIGMAALRSAMLDVINRKSEFGDVVILNGARSVGDMVYTDEMPGWQEVDGVEVVRTVDPGGETEGWDGEVGLLPNVFEGLGLDPDGRIVIACGPPIMLHYLFLSLGKVGYSPDQVVTTLENKMKCGIGHCGRCYVGPFSVCRDGPVVTWAELNELPKDY</sequence>
<keyword evidence="1" id="KW-0001">2Fe-2S</keyword>
<proteinExistence type="predicted"/>
<dbReference type="PANTHER" id="PTHR43513:SF1">
    <property type="entry name" value="ANAEROBIC SULFITE REDUCTASE SUBUNIT B"/>
    <property type="match status" value="1"/>
</dbReference>
<protein>
    <submittedName>
        <fullName evidence="3">FAD/NAD(P)-binding protein</fullName>
    </submittedName>
</protein>
<dbReference type="SUPFAM" id="SSF63380">
    <property type="entry name" value="Riboflavin synthase domain-like"/>
    <property type="match status" value="1"/>
</dbReference>
<dbReference type="GO" id="GO:0046872">
    <property type="term" value="F:metal ion binding"/>
    <property type="evidence" value="ECO:0007669"/>
    <property type="project" value="UniProtKB-KW"/>
</dbReference>
<dbReference type="InterPro" id="IPR012165">
    <property type="entry name" value="Cyt_c3_hydrogenase_gsu"/>
</dbReference>
<dbReference type="GO" id="GO:0006221">
    <property type="term" value="P:pyrimidine nucleotide biosynthetic process"/>
    <property type="evidence" value="ECO:0007669"/>
    <property type="project" value="InterPro"/>
</dbReference>
<dbReference type="InterPro" id="IPR017927">
    <property type="entry name" value="FAD-bd_FR_type"/>
</dbReference>
<feature type="binding site" evidence="1">
    <location>
        <position position="273"/>
    </location>
    <ligand>
        <name>[2Fe-2S] cluster</name>
        <dbReference type="ChEBI" id="CHEBI:190135"/>
    </ligand>
</feature>
<dbReference type="EMBL" id="JACXWA010000019">
    <property type="protein sequence ID" value="MBD3870007.1"/>
    <property type="molecule type" value="Genomic_DNA"/>
</dbReference>
<keyword evidence="1" id="KW-0408">Iron</keyword>
<feature type="binding site" evidence="1">
    <location>
        <position position="257"/>
    </location>
    <ligand>
        <name>[2Fe-2S] cluster</name>
        <dbReference type="ChEBI" id="CHEBI:190135"/>
    </ligand>
</feature>
<accession>A0A8J6Y4I4</accession>
<dbReference type="InterPro" id="IPR019480">
    <property type="entry name" value="Dihydroorotate_DH_Fe-S-bd"/>
</dbReference>
<comment type="caution">
    <text evidence="3">The sequence shown here is derived from an EMBL/GenBank/DDBJ whole genome shotgun (WGS) entry which is preliminary data.</text>
</comment>
<name>A0A8J6Y4I4_9BACT</name>
<dbReference type="InterPro" id="IPR039261">
    <property type="entry name" value="FNR_nucleotide-bd"/>
</dbReference>
<keyword evidence="1" id="KW-0411">Iron-sulfur</keyword>
<reference evidence="3 4" key="1">
    <citation type="submission" date="2020-08" db="EMBL/GenBank/DDBJ databases">
        <title>Acidobacteriota in marine sediments use diverse sulfur dissimilation pathways.</title>
        <authorList>
            <person name="Wasmund K."/>
        </authorList>
    </citation>
    <scope>NUCLEOTIDE SEQUENCE [LARGE SCALE GENOMIC DNA]</scope>
    <source>
        <strain evidence="3">MAG AM3-A</strain>
    </source>
</reference>
<evidence type="ECO:0000259" key="2">
    <source>
        <dbReference type="PROSITE" id="PS51384"/>
    </source>
</evidence>
<dbReference type="SUPFAM" id="SSF52343">
    <property type="entry name" value="Ferredoxin reductase-like, C-terminal NADP-linked domain"/>
    <property type="match status" value="1"/>
</dbReference>
<feature type="domain" description="FAD-binding FR-type" evidence="2">
    <location>
        <begin position="8"/>
        <end position="119"/>
    </location>
</feature>
<dbReference type="InterPro" id="IPR050353">
    <property type="entry name" value="PyrK_electron_transfer"/>
</dbReference>